<reference evidence="7" key="1">
    <citation type="submission" date="2024-10" db="EMBL/GenBank/DDBJ databases">
        <authorList>
            <person name="Ryan C."/>
        </authorList>
    </citation>
    <scope>NUCLEOTIDE SEQUENCE [LARGE SCALE GENOMIC DNA]</scope>
</reference>
<dbReference type="PANTHER" id="PTHR46915">
    <property type="entry name" value="UBIQUITIN-LIKE PROTEASE 4-RELATED"/>
    <property type="match status" value="1"/>
</dbReference>
<dbReference type="SUPFAM" id="SSF54001">
    <property type="entry name" value="Cysteine proteinases"/>
    <property type="match status" value="1"/>
</dbReference>
<evidence type="ECO:0000256" key="1">
    <source>
        <dbReference type="ARBA" id="ARBA00005234"/>
    </source>
</evidence>
<feature type="region of interest" description="Disordered" evidence="5">
    <location>
        <begin position="120"/>
        <end position="145"/>
    </location>
</feature>
<dbReference type="Gene3D" id="3.40.395.10">
    <property type="entry name" value="Adenoviral Proteinase, Chain A"/>
    <property type="match status" value="1"/>
</dbReference>
<evidence type="ECO:0000256" key="2">
    <source>
        <dbReference type="ARBA" id="ARBA00022670"/>
    </source>
</evidence>
<dbReference type="GO" id="GO:0016926">
    <property type="term" value="P:protein desumoylation"/>
    <property type="evidence" value="ECO:0007669"/>
    <property type="project" value="UniProtKB-ARBA"/>
</dbReference>
<feature type="compositionally biased region" description="Basic and acidic residues" evidence="5">
    <location>
        <begin position="1"/>
        <end position="20"/>
    </location>
</feature>
<dbReference type="Proteomes" id="UP001497457">
    <property type="component" value="Chromosome 22rd"/>
</dbReference>
<protein>
    <recommendedName>
        <fullName evidence="6">Ubiquitin-like protease family profile domain-containing protein</fullName>
    </recommendedName>
</protein>
<name>A0ABC9AQA8_9POAL</name>
<keyword evidence="8" id="KW-1185">Reference proteome</keyword>
<feature type="domain" description="Ubiquitin-like protease family profile" evidence="6">
    <location>
        <begin position="146"/>
        <end position="266"/>
    </location>
</feature>
<feature type="region of interest" description="Disordered" evidence="5">
    <location>
        <begin position="1"/>
        <end position="82"/>
    </location>
</feature>
<comment type="similarity">
    <text evidence="1">Belongs to the peptidase C48 family.</text>
</comment>
<feature type="compositionally biased region" description="Low complexity" evidence="5">
    <location>
        <begin position="64"/>
        <end position="82"/>
    </location>
</feature>
<keyword evidence="3" id="KW-0378">Hydrolase</keyword>
<feature type="compositionally biased region" description="Polar residues" evidence="5">
    <location>
        <begin position="128"/>
        <end position="137"/>
    </location>
</feature>
<evidence type="ECO:0000256" key="5">
    <source>
        <dbReference type="SAM" id="MobiDB-lite"/>
    </source>
</evidence>
<dbReference type="GO" id="GO:0006508">
    <property type="term" value="P:proteolysis"/>
    <property type="evidence" value="ECO:0007669"/>
    <property type="project" value="UniProtKB-KW"/>
</dbReference>
<dbReference type="GO" id="GO:0008234">
    <property type="term" value="F:cysteine-type peptidase activity"/>
    <property type="evidence" value="ECO:0007669"/>
    <property type="project" value="UniProtKB-KW"/>
</dbReference>
<dbReference type="Pfam" id="PF02902">
    <property type="entry name" value="Peptidase_C48"/>
    <property type="match status" value="1"/>
</dbReference>
<keyword evidence="2" id="KW-0645">Protease</keyword>
<proteinExistence type="inferred from homology"/>
<gene>
    <name evidence="7" type="ORF">URODEC1_LOCUS57684</name>
</gene>
<dbReference type="EMBL" id="OZ075132">
    <property type="protein sequence ID" value="CAL4984863.1"/>
    <property type="molecule type" value="Genomic_DNA"/>
</dbReference>
<evidence type="ECO:0000256" key="4">
    <source>
        <dbReference type="ARBA" id="ARBA00022807"/>
    </source>
</evidence>
<dbReference type="InterPro" id="IPR038765">
    <property type="entry name" value="Papain-like_cys_pep_sf"/>
</dbReference>
<sequence length="304" mass="34351">MVGGEGRKTTPRRAEAEAKPHSLAPKLLISLPFPPLPTKSTGLNPRGAVANSPFPSPGGERVGESAAMSRRGAGAGRAQAQEQVQALIDLDSDAEDECQNKRSRTSRMTALKTSGRSKHVLPSFYDNLPQNRSSRNATSRRHKGNQDKLNTDIFELYMDGHWSLLVLCHFDEANCSDIKKGPRMIVLDSLNTTDPTRLQSAIRKFIVDIYKTEEREESKQFINKIRLEFPKVPQQNGDECGIYVLYFIQCFLQNKKLAEVLENKKLEEDFTQLLDDGWFDPEELENFRKDIHSFQANRNSEIAE</sequence>
<evidence type="ECO:0000313" key="7">
    <source>
        <dbReference type="EMBL" id="CAL4984863.1"/>
    </source>
</evidence>
<evidence type="ECO:0000256" key="3">
    <source>
        <dbReference type="ARBA" id="ARBA00022801"/>
    </source>
</evidence>
<evidence type="ECO:0000313" key="8">
    <source>
        <dbReference type="Proteomes" id="UP001497457"/>
    </source>
</evidence>
<dbReference type="InterPro" id="IPR003653">
    <property type="entry name" value="Peptidase_C48_C"/>
</dbReference>
<accession>A0ABC9AQA8</accession>
<evidence type="ECO:0000259" key="6">
    <source>
        <dbReference type="Pfam" id="PF02902"/>
    </source>
</evidence>
<organism evidence="7 8">
    <name type="scientific">Urochloa decumbens</name>
    <dbReference type="NCBI Taxonomy" id="240449"/>
    <lineage>
        <taxon>Eukaryota</taxon>
        <taxon>Viridiplantae</taxon>
        <taxon>Streptophyta</taxon>
        <taxon>Embryophyta</taxon>
        <taxon>Tracheophyta</taxon>
        <taxon>Spermatophyta</taxon>
        <taxon>Magnoliopsida</taxon>
        <taxon>Liliopsida</taxon>
        <taxon>Poales</taxon>
        <taxon>Poaceae</taxon>
        <taxon>PACMAD clade</taxon>
        <taxon>Panicoideae</taxon>
        <taxon>Panicodae</taxon>
        <taxon>Paniceae</taxon>
        <taxon>Melinidinae</taxon>
        <taxon>Urochloa</taxon>
    </lineage>
</organism>
<keyword evidence="4" id="KW-0788">Thiol protease</keyword>
<dbReference type="PANTHER" id="PTHR46915:SF6">
    <property type="entry name" value="CYSTEINE PROTEINASES SUPERFAMILY PROTEIN"/>
    <property type="match status" value="1"/>
</dbReference>
<dbReference type="AlphaFoldDB" id="A0ABC9AQA8"/>